<accession>A0ABN6E0A8</accession>
<dbReference type="Pfam" id="PF02601">
    <property type="entry name" value="Exonuc_VII_L"/>
    <property type="match status" value="1"/>
</dbReference>
<comment type="subcellular location">
    <subcellularLocation>
        <location evidence="5 6">Cytoplasm</location>
    </subcellularLocation>
</comment>
<organism evidence="9 10">
    <name type="scientific">Desulfuromonas versatilis</name>
    <dbReference type="NCBI Taxonomy" id="2802975"/>
    <lineage>
        <taxon>Bacteria</taxon>
        <taxon>Pseudomonadati</taxon>
        <taxon>Thermodesulfobacteriota</taxon>
        <taxon>Desulfuromonadia</taxon>
        <taxon>Desulfuromonadales</taxon>
        <taxon>Desulfuromonadaceae</taxon>
        <taxon>Desulfuromonas</taxon>
    </lineage>
</organism>
<name>A0ABN6E0A8_9BACT</name>
<evidence type="ECO:0000313" key="10">
    <source>
        <dbReference type="Proteomes" id="UP001319827"/>
    </source>
</evidence>
<dbReference type="HAMAP" id="MF_00378">
    <property type="entry name" value="Exonuc_7_L"/>
    <property type="match status" value="1"/>
</dbReference>
<comment type="function">
    <text evidence="5">Bidirectionally degrades single-stranded DNA into large acid-insoluble oligonucleotides, which are then degraded further into small acid-soluble oligonucleotides.</text>
</comment>
<comment type="subunit">
    <text evidence="5">Heterooligomer composed of large and small subunits.</text>
</comment>
<dbReference type="CDD" id="cd04489">
    <property type="entry name" value="ExoVII_LU_OBF"/>
    <property type="match status" value="1"/>
</dbReference>
<dbReference type="InterPro" id="IPR025824">
    <property type="entry name" value="OB-fold_nuc-bd_dom"/>
</dbReference>
<keyword evidence="3 5" id="KW-0378">Hydrolase</keyword>
<dbReference type="Pfam" id="PF13742">
    <property type="entry name" value="tRNA_anti_2"/>
    <property type="match status" value="1"/>
</dbReference>
<feature type="domain" description="OB-fold nucleic acid binding" evidence="8">
    <location>
        <begin position="8"/>
        <end position="101"/>
    </location>
</feature>
<keyword evidence="10" id="KW-1185">Reference proteome</keyword>
<dbReference type="Proteomes" id="UP001319827">
    <property type="component" value="Chromosome"/>
</dbReference>
<evidence type="ECO:0000256" key="6">
    <source>
        <dbReference type="RuleBase" id="RU004355"/>
    </source>
</evidence>
<dbReference type="RefSeq" id="WP_221249160.1">
    <property type="nucleotide sequence ID" value="NZ_AP024355.1"/>
</dbReference>
<dbReference type="NCBIfam" id="TIGR00237">
    <property type="entry name" value="xseA"/>
    <property type="match status" value="1"/>
</dbReference>
<evidence type="ECO:0000259" key="8">
    <source>
        <dbReference type="Pfam" id="PF13742"/>
    </source>
</evidence>
<dbReference type="InterPro" id="IPR003753">
    <property type="entry name" value="Exonuc_VII_L"/>
</dbReference>
<evidence type="ECO:0000256" key="1">
    <source>
        <dbReference type="ARBA" id="ARBA00022490"/>
    </source>
</evidence>
<evidence type="ECO:0000256" key="4">
    <source>
        <dbReference type="ARBA" id="ARBA00022839"/>
    </source>
</evidence>
<dbReference type="PANTHER" id="PTHR30008:SF0">
    <property type="entry name" value="EXODEOXYRIBONUCLEASE 7 LARGE SUBUNIT"/>
    <property type="match status" value="1"/>
</dbReference>
<evidence type="ECO:0000256" key="3">
    <source>
        <dbReference type="ARBA" id="ARBA00022801"/>
    </source>
</evidence>
<evidence type="ECO:0000313" key="9">
    <source>
        <dbReference type="EMBL" id="BCR05755.1"/>
    </source>
</evidence>
<feature type="domain" description="Exonuclease VII large subunit C-terminal" evidence="7">
    <location>
        <begin position="124"/>
        <end position="340"/>
    </location>
</feature>
<keyword evidence="2 5" id="KW-0540">Nuclease</keyword>
<reference evidence="9 10" key="2">
    <citation type="journal article" date="2021" name="Int. J. Syst. Evol. Microbiol.">
        <title>Isolation and Polyphasic Characterization of Desulfuromonas versatilis sp. Nov., an Electrogenic Bacteria Capable of Versatile Metabolism Isolated from a Graphene Oxide-Reducing Enrichment Culture.</title>
        <authorList>
            <person name="Xie L."/>
            <person name="Yoshida N."/>
            <person name="Ishii S."/>
            <person name="Meng L."/>
        </authorList>
    </citation>
    <scope>NUCLEOTIDE SEQUENCE [LARGE SCALE GENOMIC DNA]</scope>
    <source>
        <strain evidence="9 10">NIT-T3</strain>
    </source>
</reference>
<keyword evidence="4 5" id="KW-0269">Exonuclease</keyword>
<comment type="catalytic activity">
    <reaction evidence="5 6">
        <text>Exonucleolytic cleavage in either 5'- to 3'- or 3'- to 5'-direction to yield nucleoside 5'-phosphates.</text>
        <dbReference type="EC" id="3.1.11.6"/>
    </reaction>
</comment>
<keyword evidence="1 5" id="KW-0963">Cytoplasm</keyword>
<dbReference type="EC" id="3.1.11.6" evidence="5"/>
<evidence type="ECO:0000256" key="5">
    <source>
        <dbReference type="HAMAP-Rule" id="MF_00378"/>
    </source>
</evidence>
<comment type="similarity">
    <text evidence="5 6">Belongs to the XseA family.</text>
</comment>
<proteinExistence type="inferred from homology"/>
<evidence type="ECO:0000259" key="7">
    <source>
        <dbReference type="Pfam" id="PF02601"/>
    </source>
</evidence>
<protein>
    <recommendedName>
        <fullName evidence="5">Exodeoxyribonuclease 7 large subunit</fullName>
        <ecNumber evidence="5">3.1.11.6</ecNumber>
    </recommendedName>
    <alternativeName>
        <fullName evidence="5">Exodeoxyribonuclease VII large subunit</fullName>
        <shortName evidence="5">Exonuclease VII large subunit</shortName>
    </alternativeName>
</protein>
<sequence>MPVSGSALSVSRLVALLKEVVEENFVQVLVEGEISNFATPASGHHYFTLKDQGAQLRAVMFRTQNRLLPYRPENGMQVVCSGRVSVYSQRGEIQLVVETMEPLGAGSLQVAFEQLKARLSAEGLFAAERKRPLPAFPRTIGVVTSATGAAIHDILNVLKRRAAGVRVLLFPVRVQGEGAAAEIAGAIAALNRQGQADVLIVGRGGGSLEDLWAFNEEPVARAIHASRIPVISAVGHEVDFTIADFVADLRAPTPSAAAELVVKSRLELEGHLDHLVMRLAGQMQGRLGLLRERVDGLARRLRSPRQELARMDQRWLELERRLRQAMAGGLRERGLRLGAAAARLDALSPLRTLNRGYAIVFDEKTGAAVRDSASLVPGGRLRIRLARGQLRARVEEIEP</sequence>
<gene>
    <name evidence="5 9" type="primary">xseA</name>
    <name evidence="9" type="ORF">DESUT3_28240</name>
</gene>
<dbReference type="InterPro" id="IPR020579">
    <property type="entry name" value="Exonuc_VII_lsu_C"/>
</dbReference>
<dbReference type="PANTHER" id="PTHR30008">
    <property type="entry name" value="EXODEOXYRIBONUCLEASE 7 LARGE SUBUNIT"/>
    <property type="match status" value="1"/>
</dbReference>
<reference evidence="9 10" key="1">
    <citation type="journal article" date="2016" name="C (Basel)">
        <title>Selective Growth of and Electricity Production by Marine Exoelectrogenic Bacteria in Self-Aggregated Hydrogel of Microbially Reduced Graphene Oxide.</title>
        <authorList>
            <person name="Yoshida N."/>
            <person name="Goto Y."/>
            <person name="Miyata Y."/>
        </authorList>
    </citation>
    <scope>NUCLEOTIDE SEQUENCE [LARGE SCALE GENOMIC DNA]</scope>
    <source>
        <strain evidence="9 10">NIT-T3</strain>
    </source>
</reference>
<dbReference type="EMBL" id="AP024355">
    <property type="protein sequence ID" value="BCR05755.1"/>
    <property type="molecule type" value="Genomic_DNA"/>
</dbReference>
<evidence type="ECO:0000256" key="2">
    <source>
        <dbReference type="ARBA" id="ARBA00022722"/>
    </source>
</evidence>